<protein>
    <submittedName>
        <fullName evidence="2">Winged helix DNA-binding protein</fullName>
    </submittedName>
</protein>
<dbReference type="RefSeq" id="WP_104435462.1">
    <property type="nucleotide sequence ID" value="NZ_PTJD01000018.1"/>
</dbReference>
<feature type="domain" description="Winged helix DNA-binding" evidence="1">
    <location>
        <begin position="19"/>
        <end position="100"/>
    </location>
</feature>
<organism evidence="2 3">
    <name type="scientific">Kineococcus xinjiangensis</name>
    <dbReference type="NCBI Taxonomy" id="512762"/>
    <lineage>
        <taxon>Bacteria</taxon>
        <taxon>Bacillati</taxon>
        <taxon>Actinomycetota</taxon>
        <taxon>Actinomycetes</taxon>
        <taxon>Kineosporiales</taxon>
        <taxon>Kineosporiaceae</taxon>
        <taxon>Kineococcus</taxon>
    </lineage>
</organism>
<dbReference type="OrthoDB" id="4952043at2"/>
<dbReference type="InterPro" id="IPR036388">
    <property type="entry name" value="WH-like_DNA-bd_sf"/>
</dbReference>
<proteinExistence type="predicted"/>
<sequence>MTPPDDGTHLDPVIHAAARLKVTATLAALGPDDRIAFPRLQKLLDMTAGNLSTHLRKLEDAGYVEVTKTHERRTPATYVALTATGRSAFRDYTAAVRRLLAGADGLVEAGTDEPGPT</sequence>
<dbReference type="SUPFAM" id="SSF46785">
    <property type="entry name" value="Winged helix' DNA-binding domain"/>
    <property type="match status" value="1"/>
</dbReference>
<comment type="caution">
    <text evidence="2">The sequence shown here is derived from an EMBL/GenBank/DDBJ whole genome shotgun (WGS) entry which is preliminary data.</text>
</comment>
<dbReference type="GO" id="GO:0003677">
    <property type="term" value="F:DNA binding"/>
    <property type="evidence" value="ECO:0007669"/>
    <property type="project" value="UniProtKB-KW"/>
</dbReference>
<dbReference type="Pfam" id="PF13601">
    <property type="entry name" value="HTH_34"/>
    <property type="match status" value="1"/>
</dbReference>
<dbReference type="InterPro" id="IPR036390">
    <property type="entry name" value="WH_DNA-bd_sf"/>
</dbReference>
<gene>
    <name evidence="2" type="ORF">CLV92_11856</name>
</gene>
<evidence type="ECO:0000259" key="1">
    <source>
        <dbReference type="Pfam" id="PF13601"/>
    </source>
</evidence>
<reference evidence="2 3" key="1">
    <citation type="submission" date="2018-02" db="EMBL/GenBank/DDBJ databases">
        <title>Genomic Encyclopedia of Archaeal and Bacterial Type Strains, Phase II (KMG-II): from individual species to whole genera.</title>
        <authorList>
            <person name="Goeker M."/>
        </authorList>
    </citation>
    <scope>NUCLEOTIDE SEQUENCE [LARGE SCALE GENOMIC DNA]</scope>
    <source>
        <strain evidence="2 3">DSM 22857</strain>
    </source>
</reference>
<evidence type="ECO:0000313" key="2">
    <source>
        <dbReference type="EMBL" id="PPK92012.1"/>
    </source>
</evidence>
<accession>A0A2S6ICR2</accession>
<dbReference type="InterPro" id="IPR011991">
    <property type="entry name" value="ArsR-like_HTH"/>
</dbReference>
<dbReference type="EMBL" id="PTJD01000018">
    <property type="protein sequence ID" value="PPK92012.1"/>
    <property type="molecule type" value="Genomic_DNA"/>
</dbReference>
<keyword evidence="3" id="KW-1185">Reference proteome</keyword>
<dbReference type="InterPro" id="IPR027395">
    <property type="entry name" value="WH_DNA-bd_dom"/>
</dbReference>
<dbReference type="AlphaFoldDB" id="A0A2S6ICR2"/>
<dbReference type="Proteomes" id="UP000239485">
    <property type="component" value="Unassembled WGS sequence"/>
</dbReference>
<dbReference type="CDD" id="cd00090">
    <property type="entry name" value="HTH_ARSR"/>
    <property type="match status" value="1"/>
</dbReference>
<dbReference type="PANTHER" id="PTHR37318">
    <property type="entry name" value="BSL7504 PROTEIN"/>
    <property type="match status" value="1"/>
</dbReference>
<evidence type="ECO:0000313" key="3">
    <source>
        <dbReference type="Proteomes" id="UP000239485"/>
    </source>
</evidence>
<dbReference type="PANTHER" id="PTHR37318:SF1">
    <property type="entry name" value="BSL7504 PROTEIN"/>
    <property type="match status" value="1"/>
</dbReference>
<name>A0A2S6ICR2_9ACTN</name>
<dbReference type="Gene3D" id="1.10.10.10">
    <property type="entry name" value="Winged helix-like DNA-binding domain superfamily/Winged helix DNA-binding domain"/>
    <property type="match status" value="1"/>
</dbReference>
<keyword evidence="2" id="KW-0238">DNA-binding</keyword>